<dbReference type="InterPro" id="IPR026961">
    <property type="entry name" value="PGG_dom"/>
</dbReference>
<feature type="transmembrane region" description="Helical" evidence="7">
    <location>
        <begin position="59"/>
        <end position="78"/>
    </location>
</feature>
<keyword evidence="2 7" id="KW-0812">Transmembrane</keyword>
<dbReference type="Proteomes" id="UP001168877">
    <property type="component" value="Unassembled WGS sequence"/>
</dbReference>
<dbReference type="GO" id="GO:0005886">
    <property type="term" value="C:plasma membrane"/>
    <property type="evidence" value="ECO:0007669"/>
    <property type="project" value="TreeGrafter"/>
</dbReference>
<evidence type="ECO:0000256" key="2">
    <source>
        <dbReference type="ARBA" id="ARBA00022692"/>
    </source>
</evidence>
<dbReference type="PANTHER" id="PTHR24186:SF37">
    <property type="entry name" value="PGG DOMAIN-CONTAINING PROTEIN"/>
    <property type="match status" value="1"/>
</dbReference>
<evidence type="ECO:0000256" key="4">
    <source>
        <dbReference type="ARBA" id="ARBA00022989"/>
    </source>
</evidence>
<evidence type="ECO:0000313" key="9">
    <source>
        <dbReference type="EMBL" id="KAK0571088.1"/>
    </source>
</evidence>
<evidence type="ECO:0000259" key="8">
    <source>
        <dbReference type="Pfam" id="PF13962"/>
    </source>
</evidence>
<evidence type="ECO:0000256" key="1">
    <source>
        <dbReference type="ARBA" id="ARBA00004141"/>
    </source>
</evidence>
<keyword evidence="6 7" id="KW-0472">Membrane</keyword>
<evidence type="ECO:0000256" key="3">
    <source>
        <dbReference type="ARBA" id="ARBA00022737"/>
    </source>
</evidence>
<evidence type="ECO:0000256" key="6">
    <source>
        <dbReference type="ARBA" id="ARBA00023136"/>
    </source>
</evidence>
<dbReference type="PANTHER" id="PTHR24186">
    <property type="entry name" value="PROTEIN PHOSPHATASE 1 REGULATORY SUBUNIT"/>
    <property type="match status" value="1"/>
</dbReference>
<evidence type="ECO:0000256" key="5">
    <source>
        <dbReference type="ARBA" id="ARBA00023043"/>
    </source>
</evidence>
<organism evidence="9 10">
    <name type="scientific">Acer saccharum</name>
    <name type="common">Sugar maple</name>
    <dbReference type="NCBI Taxonomy" id="4024"/>
    <lineage>
        <taxon>Eukaryota</taxon>
        <taxon>Viridiplantae</taxon>
        <taxon>Streptophyta</taxon>
        <taxon>Embryophyta</taxon>
        <taxon>Tracheophyta</taxon>
        <taxon>Spermatophyta</taxon>
        <taxon>Magnoliopsida</taxon>
        <taxon>eudicotyledons</taxon>
        <taxon>Gunneridae</taxon>
        <taxon>Pentapetalae</taxon>
        <taxon>rosids</taxon>
        <taxon>malvids</taxon>
        <taxon>Sapindales</taxon>
        <taxon>Sapindaceae</taxon>
        <taxon>Hippocastanoideae</taxon>
        <taxon>Acereae</taxon>
        <taxon>Acer</taxon>
    </lineage>
</organism>
<evidence type="ECO:0000313" key="10">
    <source>
        <dbReference type="Proteomes" id="UP001168877"/>
    </source>
</evidence>
<dbReference type="EMBL" id="JAUESC010000388">
    <property type="protein sequence ID" value="KAK0571088.1"/>
    <property type="molecule type" value="Genomic_DNA"/>
</dbReference>
<feature type="domain" description="PGG" evidence="8">
    <location>
        <begin position="52"/>
        <end position="128"/>
    </location>
</feature>
<keyword evidence="3" id="KW-0677">Repeat</keyword>
<keyword evidence="4 7" id="KW-1133">Transmembrane helix</keyword>
<comment type="subcellular location">
    <subcellularLocation>
        <location evidence="1">Membrane</location>
        <topology evidence="1">Multi-pass membrane protein</topology>
    </subcellularLocation>
</comment>
<dbReference type="AlphaFoldDB" id="A0AA39RCC1"/>
<protein>
    <recommendedName>
        <fullName evidence="8">PGG domain-containing protein</fullName>
    </recommendedName>
</protein>
<gene>
    <name evidence="9" type="ORF">LWI29_010783</name>
</gene>
<dbReference type="Pfam" id="PF13962">
    <property type="entry name" value="PGG"/>
    <property type="match status" value="1"/>
</dbReference>
<evidence type="ECO:0000256" key="7">
    <source>
        <dbReference type="SAM" id="Phobius"/>
    </source>
</evidence>
<name>A0AA39RCC1_ACESA</name>
<accession>A0AA39RCC1</accession>
<keyword evidence="10" id="KW-1185">Reference proteome</keyword>
<proteinExistence type="predicted"/>
<sequence>MLEKLLLSYGAKHVKDVIGSTHMATTSTTVSQRNNAPIAASRSNLHHILKLEWIKKKTALLMIVATLIATVSLVHYISPPGGVWEETKSGHLARTSIFLDNHPKEYLPFIAFDITVFMSSCFIILLLING</sequence>
<comment type="caution">
    <text evidence="9">The sequence shown here is derived from an EMBL/GenBank/DDBJ whole genome shotgun (WGS) entry which is preliminary data.</text>
</comment>
<feature type="transmembrane region" description="Helical" evidence="7">
    <location>
        <begin position="106"/>
        <end position="128"/>
    </location>
</feature>
<keyword evidence="5" id="KW-0040">ANK repeat</keyword>
<reference evidence="9" key="1">
    <citation type="journal article" date="2022" name="Plant J.">
        <title>Strategies of tolerance reflected in two North American maple genomes.</title>
        <authorList>
            <person name="McEvoy S.L."/>
            <person name="Sezen U.U."/>
            <person name="Trouern-Trend A."/>
            <person name="McMahon S.M."/>
            <person name="Schaberg P.G."/>
            <person name="Yang J."/>
            <person name="Wegrzyn J.L."/>
            <person name="Swenson N.G."/>
        </authorList>
    </citation>
    <scope>NUCLEOTIDE SEQUENCE</scope>
    <source>
        <strain evidence="9">NS2018</strain>
    </source>
</reference>
<reference evidence="9" key="2">
    <citation type="submission" date="2023-06" db="EMBL/GenBank/DDBJ databases">
        <authorList>
            <person name="Swenson N.G."/>
            <person name="Wegrzyn J.L."/>
            <person name="Mcevoy S.L."/>
        </authorList>
    </citation>
    <scope>NUCLEOTIDE SEQUENCE</scope>
    <source>
        <strain evidence="9">NS2018</strain>
        <tissue evidence="9">Leaf</tissue>
    </source>
</reference>